<gene>
    <name evidence="1" type="ORF">C9E89_018425</name>
</gene>
<evidence type="ECO:0000313" key="1">
    <source>
        <dbReference type="EMBL" id="RFC82082.1"/>
    </source>
</evidence>
<comment type="caution">
    <text evidence="1">The sequence shown here is derived from an EMBL/GenBank/DDBJ whole genome shotgun (WGS) entry which is preliminary data.</text>
</comment>
<sequence>MFYSILTIFSCCQFISPSLYTDYVKVDDEDALFFKYLEHSYERQQQIQPFNKVQEQMQRYIKENSQL</sequence>
<dbReference type="Proteomes" id="UP000240957">
    <property type="component" value="Unassembled WGS sequence"/>
</dbReference>
<proteinExistence type="predicted"/>
<accession>A0A371YKU5</accession>
<organism evidence="1 2">
    <name type="scientific">Acinetobacter sichuanensis</name>
    <dbReference type="NCBI Taxonomy" id="2136183"/>
    <lineage>
        <taxon>Bacteria</taxon>
        <taxon>Pseudomonadati</taxon>
        <taxon>Pseudomonadota</taxon>
        <taxon>Gammaproteobacteria</taxon>
        <taxon>Moraxellales</taxon>
        <taxon>Moraxellaceae</taxon>
        <taxon>Acinetobacter</taxon>
    </lineage>
</organism>
<name>A0A371YKU5_9GAMM</name>
<reference evidence="1 2" key="1">
    <citation type="submission" date="2018-08" db="EMBL/GenBank/DDBJ databases">
        <title>The draft genome of Acinetobacter sichuanensis strain WCHAc060041.</title>
        <authorList>
            <person name="Qin J."/>
            <person name="Feng Y."/>
            <person name="Zong Z."/>
        </authorList>
    </citation>
    <scope>NUCLEOTIDE SEQUENCE [LARGE SCALE GENOMIC DNA]</scope>
    <source>
        <strain evidence="1 2">WCHAc060041</strain>
    </source>
</reference>
<dbReference type="EMBL" id="PYIX02000044">
    <property type="protein sequence ID" value="RFC82082.1"/>
    <property type="molecule type" value="Genomic_DNA"/>
</dbReference>
<protein>
    <submittedName>
        <fullName evidence="1">Uncharacterized protein</fullName>
    </submittedName>
</protein>
<evidence type="ECO:0000313" key="2">
    <source>
        <dbReference type="Proteomes" id="UP000240957"/>
    </source>
</evidence>
<dbReference type="AlphaFoldDB" id="A0A371YKU5"/>